<feature type="compositionally biased region" description="Basic residues" evidence="5">
    <location>
        <begin position="1"/>
        <end position="13"/>
    </location>
</feature>
<dbReference type="InterPro" id="IPR050611">
    <property type="entry name" value="ABCF"/>
</dbReference>
<feature type="domain" description="ABC transporter" evidence="6">
    <location>
        <begin position="364"/>
        <end position="582"/>
    </location>
</feature>
<sequence>MGKKSANNKKNNKKQVEEVVSDDENVTQKFEKMRINQFTATGSLSSKESSRDIKIEQVTLTFHGKELLSDTTVEINFGRRYGLIGSNGCGKSIFLQCLSIRELPIPEHIDIFYLSEEAYPTERTALQTVIDDAEKEVKRLEALEERLLIEEGPESEELMDVYERMERLDPDTFVARASEILIGLGFTKTTMHKMTKDLSGGWRMRVSLAKALFIKPTLLLLDEPTNHLDLGACVWLEDYLSKYDRSLIVISHSQDFLNSVCTNIIHMKQSKLQYYGGNYDTFIKTKAELEVNQMKAYHKQQEEIAHIKSFIASCGTYANLVRQGKSKQKIIDKMEEAGLVEKVVEEKKFNFRFPPCPELAPPILQFNNVTFSYSGKEADVLYRDLDLSVDLDSRIALVGPNGTGKSTLLKLMCQQIHPTKGEVRKHGHLKIARYHQHAAEALDLTMTPLDFIKKSFPQYEKDTEEWRREIGRFGVTGKSQTEAIGCMSDGVKSRLIFCMMALENPHLLLLDEPTNHLDMECIDALAEAINEFPGGMVLVSHDFRLISQVAQSIWVCDNKTIAPWKGDITSYKNTLKSQIKFT</sequence>
<keyword evidence="2" id="KW-0547">Nucleotide-binding</keyword>
<evidence type="ECO:0000256" key="1">
    <source>
        <dbReference type="ARBA" id="ARBA00022737"/>
    </source>
</evidence>
<dbReference type="Gene3D" id="3.40.50.300">
    <property type="entry name" value="P-loop containing nucleotide triphosphate hydrolases"/>
    <property type="match status" value="2"/>
</dbReference>
<dbReference type="InterPro" id="IPR032781">
    <property type="entry name" value="ABC_tran_Xtn"/>
</dbReference>
<dbReference type="InterPro" id="IPR003439">
    <property type="entry name" value="ABC_transporter-like_ATP-bd"/>
</dbReference>
<dbReference type="GO" id="GO:0005524">
    <property type="term" value="F:ATP binding"/>
    <property type="evidence" value="ECO:0007669"/>
    <property type="project" value="UniProtKB-KW"/>
</dbReference>
<dbReference type="FunCoup" id="D3BFH7">
    <property type="interactions" value="264"/>
</dbReference>
<dbReference type="GO" id="GO:0031288">
    <property type="term" value="P:sorocarp morphogenesis"/>
    <property type="evidence" value="ECO:0007669"/>
    <property type="project" value="UniProtKB-ARBA"/>
</dbReference>
<feature type="domain" description="ABC transporter" evidence="6">
    <location>
        <begin position="53"/>
        <end position="294"/>
    </location>
</feature>
<keyword evidence="1" id="KW-0677">Repeat</keyword>
<keyword evidence="3" id="KW-0067">ATP-binding</keyword>
<dbReference type="FunFam" id="3.40.50.300:FF:000104">
    <property type="entry name" value="ATP-binding cassette sub-family F member 3"/>
    <property type="match status" value="1"/>
</dbReference>
<gene>
    <name evidence="7" type="primary">abcF2</name>
    <name evidence="7" type="ORF">PPL_06711</name>
</gene>
<dbReference type="Proteomes" id="UP000001396">
    <property type="component" value="Unassembled WGS sequence"/>
</dbReference>
<dbReference type="InterPro" id="IPR017871">
    <property type="entry name" value="ABC_transporter-like_CS"/>
</dbReference>
<dbReference type="Pfam" id="PF12848">
    <property type="entry name" value="ABC_tran_Xtn"/>
    <property type="match status" value="1"/>
</dbReference>
<comment type="caution">
    <text evidence="7">The sequence shown here is derived from an EMBL/GenBank/DDBJ whole genome shotgun (WGS) entry which is preliminary data.</text>
</comment>
<dbReference type="InterPro" id="IPR003593">
    <property type="entry name" value="AAA+_ATPase"/>
</dbReference>
<dbReference type="SUPFAM" id="SSF52540">
    <property type="entry name" value="P-loop containing nucleoside triphosphate hydrolases"/>
    <property type="match status" value="2"/>
</dbReference>
<dbReference type="PANTHER" id="PTHR19211:SF15">
    <property type="entry name" value="ATP-BINDING CASSETTE SUB-FAMILY F MEMBER 2"/>
    <property type="match status" value="1"/>
</dbReference>
<reference evidence="7 8" key="1">
    <citation type="journal article" date="2011" name="Genome Res.">
        <title>Phylogeny-wide analysis of social amoeba genomes highlights ancient origins for complex intercellular communication.</title>
        <authorList>
            <person name="Heidel A.J."/>
            <person name="Lawal H.M."/>
            <person name="Felder M."/>
            <person name="Schilde C."/>
            <person name="Helps N.R."/>
            <person name="Tunggal B."/>
            <person name="Rivero F."/>
            <person name="John U."/>
            <person name="Schleicher M."/>
            <person name="Eichinger L."/>
            <person name="Platzer M."/>
            <person name="Noegel A.A."/>
            <person name="Schaap P."/>
            <person name="Gloeckner G."/>
        </authorList>
    </citation>
    <scope>NUCLEOTIDE SEQUENCE [LARGE SCALE GENOMIC DNA]</scope>
    <source>
        <strain evidence="8">ATCC 26659 / Pp 5 / PN500</strain>
    </source>
</reference>
<feature type="region of interest" description="Disordered" evidence="5">
    <location>
        <begin position="1"/>
        <end position="24"/>
    </location>
</feature>
<dbReference type="InParanoid" id="D3BFH7"/>
<dbReference type="PROSITE" id="PS00211">
    <property type="entry name" value="ABC_TRANSPORTER_1"/>
    <property type="match status" value="1"/>
</dbReference>
<dbReference type="OMA" id="QYEGTML"/>
<dbReference type="SMART" id="SM00382">
    <property type="entry name" value="AAA"/>
    <property type="match status" value="2"/>
</dbReference>
<dbReference type="CDD" id="cd03221">
    <property type="entry name" value="ABCF_EF-3"/>
    <property type="match status" value="2"/>
</dbReference>
<evidence type="ECO:0000313" key="8">
    <source>
        <dbReference type="Proteomes" id="UP000001396"/>
    </source>
</evidence>
<keyword evidence="8" id="KW-1185">Reference proteome</keyword>
<dbReference type="RefSeq" id="XP_020432012.1">
    <property type="nucleotide sequence ID" value="XM_020577564.1"/>
</dbReference>
<evidence type="ECO:0000256" key="3">
    <source>
        <dbReference type="ARBA" id="ARBA00022840"/>
    </source>
</evidence>
<proteinExistence type="predicted"/>
<keyword evidence="4" id="KW-0175">Coiled coil</keyword>
<dbReference type="GeneID" id="31362193"/>
<evidence type="ECO:0000256" key="4">
    <source>
        <dbReference type="SAM" id="Coils"/>
    </source>
</evidence>
<accession>D3BFH7</accession>
<name>D3BFH7_HETP5</name>
<dbReference type="GO" id="GO:0016887">
    <property type="term" value="F:ATP hydrolysis activity"/>
    <property type="evidence" value="ECO:0007669"/>
    <property type="project" value="InterPro"/>
</dbReference>
<feature type="coiled-coil region" evidence="4">
    <location>
        <begin position="123"/>
        <end position="150"/>
    </location>
</feature>
<dbReference type="FunFam" id="3.40.50.300:FF:000618">
    <property type="entry name" value="ATP-binding cassette (ABC) transporter, putative"/>
    <property type="match status" value="1"/>
</dbReference>
<evidence type="ECO:0000256" key="2">
    <source>
        <dbReference type="ARBA" id="ARBA00022741"/>
    </source>
</evidence>
<evidence type="ECO:0000256" key="5">
    <source>
        <dbReference type="SAM" id="MobiDB-lite"/>
    </source>
</evidence>
<evidence type="ECO:0000259" key="6">
    <source>
        <dbReference type="PROSITE" id="PS50893"/>
    </source>
</evidence>
<dbReference type="EMBL" id="ADBJ01000031">
    <property type="protein sequence ID" value="EFA79891.1"/>
    <property type="molecule type" value="Genomic_DNA"/>
</dbReference>
<dbReference type="InterPro" id="IPR027417">
    <property type="entry name" value="P-loop_NTPase"/>
</dbReference>
<dbReference type="STRING" id="670386.D3BFH7"/>
<dbReference type="AlphaFoldDB" id="D3BFH7"/>
<dbReference type="Pfam" id="PF00005">
    <property type="entry name" value="ABC_tran"/>
    <property type="match status" value="2"/>
</dbReference>
<evidence type="ECO:0000313" key="7">
    <source>
        <dbReference type="EMBL" id="EFA79891.1"/>
    </source>
</evidence>
<organism evidence="7 8">
    <name type="scientific">Heterostelium pallidum (strain ATCC 26659 / Pp 5 / PN500)</name>
    <name type="common">Cellular slime mold</name>
    <name type="synonym">Polysphondylium pallidum</name>
    <dbReference type="NCBI Taxonomy" id="670386"/>
    <lineage>
        <taxon>Eukaryota</taxon>
        <taxon>Amoebozoa</taxon>
        <taxon>Evosea</taxon>
        <taxon>Eumycetozoa</taxon>
        <taxon>Dictyostelia</taxon>
        <taxon>Acytosteliales</taxon>
        <taxon>Acytosteliaceae</taxon>
        <taxon>Heterostelium</taxon>
    </lineage>
</organism>
<protein>
    <submittedName>
        <fullName evidence="7">ABC transporter-related protein</fullName>
    </submittedName>
</protein>
<dbReference type="PANTHER" id="PTHR19211">
    <property type="entry name" value="ATP-BINDING TRANSPORT PROTEIN-RELATED"/>
    <property type="match status" value="1"/>
</dbReference>
<dbReference type="PROSITE" id="PS50893">
    <property type="entry name" value="ABC_TRANSPORTER_2"/>
    <property type="match status" value="2"/>
</dbReference>